<dbReference type="AlphaFoldDB" id="A0A565BEE0"/>
<keyword evidence="3" id="KW-1185">Reference proteome</keyword>
<evidence type="ECO:0008006" key="4">
    <source>
        <dbReference type="Google" id="ProtNLM"/>
    </source>
</evidence>
<evidence type="ECO:0000313" key="3">
    <source>
        <dbReference type="Proteomes" id="UP000489600"/>
    </source>
</evidence>
<dbReference type="EMBL" id="CABITT030000003">
    <property type="protein sequence ID" value="VVA99226.1"/>
    <property type="molecule type" value="Genomic_DNA"/>
</dbReference>
<reference evidence="2" key="1">
    <citation type="submission" date="2019-07" db="EMBL/GenBank/DDBJ databases">
        <authorList>
            <person name="Dittberner H."/>
        </authorList>
    </citation>
    <scope>NUCLEOTIDE SEQUENCE [LARGE SCALE GENOMIC DNA]</scope>
</reference>
<organism evidence="2 3">
    <name type="scientific">Arabis nemorensis</name>
    <dbReference type="NCBI Taxonomy" id="586526"/>
    <lineage>
        <taxon>Eukaryota</taxon>
        <taxon>Viridiplantae</taxon>
        <taxon>Streptophyta</taxon>
        <taxon>Embryophyta</taxon>
        <taxon>Tracheophyta</taxon>
        <taxon>Spermatophyta</taxon>
        <taxon>Magnoliopsida</taxon>
        <taxon>eudicotyledons</taxon>
        <taxon>Gunneridae</taxon>
        <taxon>Pentapetalae</taxon>
        <taxon>rosids</taxon>
        <taxon>malvids</taxon>
        <taxon>Brassicales</taxon>
        <taxon>Brassicaceae</taxon>
        <taxon>Arabideae</taxon>
        <taxon>Arabis</taxon>
    </lineage>
</organism>
<dbReference type="Proteomes" id="UP000489600">
    <property type="component" value="Unassembled WGS sequence"/>
</dbReference>
<comment type="caution">
    <text evidence="2">The sequence shown here is derived from an EMBL/GenBank/DDBJ whole genome shotgun (WGS) entry which is preliminary data.</text>
</comment>
<feature type="region of interest" description="Disordered" evidence="1">
    <location>
        <begin position="143"/>
        <end position="205"/>
    </location>
</feature>
<accession>A0A565BEE0</accession>
<sequence>MMGQVSEVSVKEHVLHQKKLAQVWFKVEFSIEDKITLIREVGIMRTGASMEFEFAYGGLEKLCSTCGSLQHSYEVCPRASALSSSEAAFMDIAIGSNNPYVTASEILQAIEGFNKGKDIGESRTPARSISTALVSVNSAPVEVKHQDPAESSLAIVDQGDPADSSIVDASHGTKRKAPDTFSDDDPSPNKKQTAKPSIYTKFVSN</sequence>
<evidence type="ECO:0000256" key="1">
    <source>
        <dbReference type="SAM" id="MobiDB-lite"/>
    </source>
</evidence>
<name>A0A565BEE0_9BRAS</name>
<proteinExistence type="predicted"/>
<evidence type="ECO:0000313" key="2">
    <source>
        <dbReference type="EMBL" id="VVA99226.1"/>
    </source>
</evidence>
<gene>
    <name evidence="2" type="ORF">ANE_LOCUS9671</name>
</gene>
<protein>
    <recommendedName>
        <fullName evidence="4">Zinc knuckle CX2CX4HX4C domain-containing protein</fullName>
    </recommendedName>
</protein>